<dbReference type="EMBL" id="DXAQ01000042">
    <property type="protein sequence ID" value="HIZ88880.1"/>
    <property type="molecule type" value="Genomic_DNA"/>
</dbReference>
<name>A0A9D2KAL9_9BACT</name>
<organism evidence="1 2">
    <name type="scientific">Candidatus Mucispirillum faecigallinarum</name>
    <dbReference type="NCBI Taxonomy" id="2838699"/>
    <lineage>
        <taxon>Bacteria</taxon>
        <taxon>Pseudomonadati</taxon>
        <taxon>Deferribacterota</taxon>
        <taxon>Deferribacteres</taxon>
        <taxon>Deferribacterales</taxon>
        <taxon>Mucispirillaceae</taxon>
        <taxon>Mucispirillum</taxon>
    </lineage>
</organism>
<reference evidence="1" key="2">
    <citation type="submission" date="2021-04" db="EMBL/GenBank/DDBJ databases">
        <authorList>
            <person name="Gilroy R."/>
        </authorList>
    </citation>
    <scope>NUCLEOTIDE SEQUENCE</scope>
    <source>
        <strain evidence="1">ChiW4-1371</strain>
    </source>
</reference>
<dbReference type="AlphaFoldDB" id="A0A9D2KAL9"/>
<sequence>MDLFIPYITVQPASAVNDNIEPKINYNNISVPQNSEFQKVYFEELAKKCYEEDGNFNAVSNMARIHYEEYYGGGTQPLKRWKIYFTKYNILVNIEDNNGQVNIKAA</sequence>
<reference evidence="1" key="1">
    <citation type="journal article" date="2021" name="PeerJ">
        <title>Extensive microbial diversity within the chicken gut microbiome revealed by metagenomics and culture.</title>
        <authorList>
            <person name="Gilroy R."/>
            <person name="Ravi A."/>
            <person name="Getino M."/>
            <person name="Pursley I."/>
            <person name="Horton D.L."/>
            <person name="Alikhan N.F."/>
            <person name="Baker D."/>
            <person name="Gharbi K."/>
            <person name="Hall N."/>
            <person name="Watson M."/>
            <person name="Adriaenssens E.M."/>
            <person name="Foster-Nyarko E."/>
            <person name="Jarju S."/>
            <person name="Secka A."/>
            <person name="Antonio M."/>
            <person name="Oren A."/>
            <person name="Chaudhuri R.R."/>
            <person name="La Ragione R."/>
            <person name="Hildebrand F."/>
            <person name="Pallen M.J."/>
        </authorList>
    </citation>
    <scope>NUCLEOTIDE SEQUENCE</scope>
    <source>
        <strain evidence="1">ChiW4-1371</strain>
    </source>
</reference>
<proteinExistence type="predicted"/>
<accession>A0A9D2KAL9</accession>
<dbReference type="Proteomes" id="UP000824176">
    <property type="component" value="Unassembled WGS sequence"/>
</dbReference>
<evidence type="ECO:0000313" key="1">
    <source>
        <dbReference type="EMBL" id="HIZ88880.1"/>
    </source>
</evidence>
<evidence type="ECO:0000313" key="2">
    <source>
        <dbReference type="Proteomes" id="UP000824176"/>
    </source>
</evidence>
<protein>
    <submittedName>
        <fullName evidence="1">Uncharacterized protein</fullName>
    </submittedName>
</protein>
<gene>
    <name evidence="1" type="ORF">H9804_02955</name>
</gene>
<comment type="caution">
    <text evidence="1">The sequence shown here is derived from an EMBL/GenBank/DDBJ whole genome shotgun (WGS) entry which is preliminary data.</text>
</comment>